<dbReference type="InterPro" id="IPR003593">
    <property type="entry name" value="AAA+_ATPase"/>
</dbReference>
<proteinExistence type="inferred from homology"/>
<keyword evidence="9" id="KW-1185">Reference proteome</keyword>
<accession>A0A846XR38</accession>
<dbReference type="GO" id="GO:0005524">
    <property type="term" value="F:ATP binding"/>
    <property type="evidence" value="ECO:0007669"/>
    <property type="project" value="UniProtKB-KW"/>
</dbReference>
<dbReference type="SUPFAM" id="SSF52540">
    <property type="entry name" value="P-loop containing nucleoside triphosphate hydrolases"/>
    <property type="match status" value="1"/>
</dbReference>
<dbReference type="InterPro" id="IPR027417">
    <property type="entry name" value="P-loop_NTPase"/>
</dbReference>
<evidence type="ECO:0000256" key="4">
    <source>
        <dbReference type="ARBA" id="ARBA00022741"/>
    </source>
</evidence>
<evidence type="ECO:0000256" key="1">
    <source>
        <dbReference type="ARBA" id="ARBA00004202"/>
    </source>
</evidence>
<comment type="similarity">
    <text evidence="2">Belongs to the ABC transporter superfamily.</text>
</comment>
<evidence type="ECO:0000256" key="5">
    <source>
        <dbReference type="ARBA" id="ARBA00022840"/>
    </source>
</evidence>
<comment type="subcellular location">
    <subcellularLocation>
        <location evidence="1">Cell membrane</location>
        <topology evidence="1">Peripheral membrane protein</topology>
    </subcellularLocation>
</comment>
<dbReference type="Proteomes" id="UP000565711">
    <property type="component" value="Unassembled WGS sequence"/>
</dbReference>
<dbReference type="PANTHER" id="PTHR42711">
    <property type="entry name" value="ABC TRANSPORTER ATP-BINDING PROTEIN"/>
    <property type="match status" value="1"/>
</dbReference>
<dbReference type="GO" id="GO:0005886">
    <property type="term" value="C:plasma membrane"/>
    <property type="evidence" value="ECO:0007669"/>
    <property type="project" value="UniProtKB-SubCell"/>
</dbReference>
<keyword evidence="3" id="KW-0813">Transport</keyword>
<dbReference type="InterPro" id="IPR003439">
    <property type="entry name" value="ABC_transporter-like_ATP-bd"/>
</dbReference>
<reference evidence="8 9" key="1">
    <citation type="submission" date="2020-04" db="EMBL/GenBank/DDBJ databases">
        <title>MicrobeNet Type strains.</title>
        <authorList>
            <person name="Nicholson A.C."/>
        </authorList>
    </citation>
    <scope>NUCLEOTIDE SEQUENCE [LARGE SCALE GENOMIC DNA]</scope>
    <source>
        <strain evidence="8 9">JCM 12354</strain>
    </source>
</reference>
<dbReference type="AlphaFoldDB" id="A0A846XR38"/>
<dbReference type="InterPro" id="IPR050763">
    <property type="entry name" value="ABC_transporter_ATP-binding"/>
</dbReference>
<feature type="domain" description="AAA+ ATPase" evidence="7">
    <location>
        <begin position="32"/>
        <end position="210"/>
    </location>
</feature>
<evidence type="ECO:0000313" key="8">
    <source>
        <dbReference type="EMBL" id="NKY49543.1"/>
    </source>
</evidence>
<comment type="caution">
    <text evidence="8">The sequence shown here is derived from an EMBL/GenBank/DDBJ whole genome shotgun (WGS) entry which is preliminary data.</text>
</comment>
<dbReference type="SMART" id="SM00382">
    <property type="entry name" value="AAA"/>
    <property type="match status" value="1"/>
</dbReference>
<sequence>MRFSGIDIAARGITARGARGCAFAGVSLEVAAGALGVIVGPQGSGRTSLLLALSGRMRLVAGAASVGGYRLPEQARAVRRLVAVARAEPAAGLDDELRVRDLVAERTLIGPADRAAIAEAFTLLGIEAASDSTVAQLPPEQQALLAVALAAAEAPAAVVVDDIGRGCGAEQTRGVWDSLATLAAHGCTVLAASTDVPALADPVTVVELPHPAQRDQIPLPQE</sequence>
<dbReference type="GO" id="GO:0016887">
    <property type="term" value="F:ATP hydrolysis activity"/>
    <property type="evidence" value="ECO:0007669"/>
    <property type="project" value="InterPro"/>
</dbReference>
<name>A0A846XR38_9NOCA</name>
<dbReference type="GO" id="GO:0046677">
    <property type="term" value="P:response to antibiotic"/>
    <property type="evidence" value="ECO:0007669"/>
    <property type="project" value="UniProtKB-KW"/>
</dbReference>
<evidence type="ECO:0000256" key="6">
    <source>
        <dbReference type="ARBA" id="ARBA00023251"/>
    </source>
</evidence>
<dbReference type="PANTHER" id="PTHR42711:SF5">
    <property type="entry name" value="ABC TRANSPORTER ATP-BINDING PROTEIN NATA"/>
    <property type="match status" value="1"/>
</dbReference>
<keyword evidence="4" id="KW-0547">Nucleotide-binding</keyword>
<dbReference type="RefSeq" id="WP_067867996.1">
    <property type="nucleotide sequence ID" value="NZ_JAAXOP010000002.1"/>
</dbReference>
<keyword evidence="5 8" id="KW-0067">ATP-binding</keyword>
<organism evidence="8 9">
    <name type="scientific">Nocardia vermiculata</name>
    <dbReference type="NCBI Taxonomy" id="257274"/>
    <lineage>
        <taxon>Bacteria</taxon>
        <taxon>Bacillati</taxon>
        <taxon>Actinomycetota</taxon>
        <taxon>Actinomycetes</taxon>
        <taxon>Mycobacteriales</taxon>
        <taxon>Nocardiaceae</taxon>
        <taxon>Nocardia</taxon>
    </lineage>
</organism>
<gene>
    <name evidence="8" type="ORF">HGA08_04860</name>
</gene>
<dbReference type="Gene3D" id="3.40.50.300">
    <property type="entry name" value="P-loop containing nucleotide triphosphate hydrolases"/>
    <property type="match status" value="1"/>
</dbReference>
<dbReference type="CDD" id="cd00267">
    <property type="entry name" value="ABC_ATPase"/>
    <property type="match status" value="1"/>
</dbReference>
<evidence type="ECO:0000313" key="9">
    <source>
        <dbReference type="Proteomes" id="UP000565711"/>
    </source>
</evidence>
<dbReference type="Pfam" id="PF00005">
    <property type="entry name" value="ABC_tran"/>
    <property type="match status" value="1"/>
</dbReference>
<dbReference type="EMBL" id="JAAXOP010000002">
    <property type="protein sequence ID" value="NKY49543.1"/>
    <property type="molecule type" value="Genomic_DNA"/>
</dbReference>
<evidence type="ECO:0000256" key="2">
    <source>
        <dbReference type="ARBA" id="ARBA00005417"/>
    </source>
</evidence>
<evidence type="ECO:0000259" key="7">
    <source>
        <dbReference type="SMART" id="SM00382"/>
    </source>
</evidence>
<evidence type="ECO:0000256" key="3">
    <source>
        <dbReference type="ARBA" id="ARBA00022448"/>
    </source>
</evidence>
<protein>
    <submittedName>
        <fullName evidence="8">ATP-binding cassette domain-containing protein</fullName>
    </submittedName>
</protein>
<keyword evidence="6" id="KW-0046">Antibiotic resistance</keyword>